<dbReference type="RefSeq" id="WP_121300382.1">
    <property type="nucleotide sequence ID" value="NZ_QBEW01000057.1"/>
</dbReference>
<dbReference type="Proteomes" id="UP000280791">
    <property type="component" value="Unassembled WGS sequence"/>
</dbReference>
<dbReference type="OrthoDB" id="9813772at2"/>
<dbReference type="SUPFAM" id="SSF56399">
    <property type="entry name" value="ADP-ribosylation"/>
    <property type="match status" value="1"/>
</dbReference>
<dbReference type="Pfam" id="PF13151">
    <property type="entry name" value="DUF3990"/>
    <property type="match status" value="1"/>
</dbReference>
<accession>A0A497YHN2</accession>
<dbReference type="AlphaFoldDB" id="A0A497YHN2"/>
<dbReference type="InterPro" id="IPR025051">
    <property type="entry name" value="DUF3990"/>
</dbReference>
<proteinExistence type="predicted"/>
<dbReference type="EMBL" id="RCCP01000003">
    <property type="protein sequence ID" value="RLJ86618.1"/>
    <property type="molecule type" value="Genomic_DNA"/>
</dbReference>
<comment type="caution">
    <text evidence="1">The sequence shown here is derived from an EMBL/GenBank/DDBJ whole genome shotgun (WGS) entry which is preliminary data.</text>
</comment>
<evidence type="ECO:0000313" key="1">
    <source>
        <dbReference type="EMBL" id="RLJ86618.1"/>
    </source>
</evidence>
<evidence type="ECO:0000313" key="2">
    <source>
        <dbReference type="Proteomes" id="UP000280791"/>
    </source>
</evidence>
<gene>
    <name evidence="1" type="ORF">DFR62_2220</name>
</gene>
<protein>
    <submittedName>
        <fullName evidence="1">Uncharacterized protein DUF3990</fullName>
    </submittedName>
</protein>
<organism evidence="1 2">
    <name type="scientific">Planococcus citreus</name>
    <dbReference type="NCBI Taxonomy" id="1373"/>
    <lineage>
        <taxon>Bacteria</taxon>
        <taxon>Bacillati</taxon>
        <taxon>Bacillota</taxon>
        <taxon>Bacilli</taxon>
        <taxon>Bacillales</taxon>
        <taxon>Caryophanaceae</taxon>
        <taxon>Planococcus</taxon>
    </lineage>
</organism>
<sequence>MKVFNNINDIPTILYHGTLEKWLLSLQGGIILEKGNSRADFGQGFYLTANYNQARQWTRTVHSKLKRSEGIVSERMVANFFLDKKKLEGLNCLFFTEINEEWAAFIFANRKHKKLIHNNLDNKYDLVYGPLADGKISNLMDDYEFGVIETYKELMQKIVGTKYPFPQDHQISFHSKEALDALEFKRGDKCE</sequence>
<name>A0A497YHN2_9BACL</name>
<dbReference type="Gene3D" id="3.90.175.10">
    <property type="entry name" value="Diphtheria Toxin, domain 1"/>
    <property type="match status" value="1"/>
</dbReference>
<keyword evidence="2" id="KW-1185">Reference proteome</keyword>
<reference evidence="1 2" key="1">
    <citation type="submission" date="2018-10" db="EMBL/GenBank/DDBJ databases">
        <title>Genomic Encyclopedia of Type Strains, Phase IV (KMG-IV): sequencing the most valuable type-strain genomes for metagenomic binning, comparative biology and taxonomic classification.</title>
        <authorList>
            <person name="Goeker M."/>
        </authorList>
    </citation>
    <scope>NUCLEOTIDE SEQUENCE [LARGE SCALE GENOMIC DNA]</scope>
    <source>
        <strain evidence="1 2">DSM 20549</strain>
    </source>
</reference>